<dbReference type="KEGG" id="sci:B446_08755"/>
<reference evidence="5" key="1">
    <citation type="submission" date="2012-10" db="EMBL/GenBank/DDBJ databases">
        <title>The complete genome sequence of Streptomyces collinus Tu 365.</title>
        <authorList>
            <person name="Ruckert C."/>
            <person name="Szczepanowski R."/>
            <person name="Goesmann A."/>
            <person name="Pross E.K."/>
            <person name="Musiol E.M."/>
            <person name="Blin K."/>
            <person name="Wohlleben W."/>
            <person name="Puhler A."/>
            <person name="Weber T."/>
            <person name="Kalinowski J."/>
        </authorList>
    </citation>
    <scope>NUCLEOTIDE SEQUENCE [LARGE SCALE GENOMIC DNA]</scope>
    <source>
        <strain evidence="5">DSM 40733 / Tue 365</strain>
    </source>
</reference>
<evidence type="ECO:0000256" key="1">
    <source>
        <dbReference type="ARBA" id="ARBA00006754"/>
    </source>
</evidence>
<organism evidence="4 5">
    <name type="scientific">Streptomyces collinus (strain DSM 40733 / Tue 365)</name>
    <dbReference type="NCBI Taxonomy" id="1214242"/>
    <lineage>
        <taxon>Bacteria</taxon>
        <taxon>Bacillati</taxon>
        <taxon>Actinomycetota</taxon>
        <taxon>Actinomycetes</taxon>
        <taxon>Kitasatosporales</taxon>
        <taxon>Streptomycetaceae</taxon>
        <taxon>Streptomyces</taxon>
    </lineage>
</organism>
<feature type="domain" description="PucR C-terminal helix-turn-helix" evidence="2">
    <location>
        <begin position="488"/>
        <end position="546"/>
    </location>
</feature>
<dbReference type="PANTHER" id="PTHR33744:SF17">
    <property type="entry name" value="CONSERVED PROTEIN"/>
    <property type="match status" value="1"/>
</dbReference>
<evidence type="ECO:0000313" key="4">
    <source>
        <dbReference type="EMBL" id="AGS68575.1"/>
    </source>
</evidence>
<dbReference type="Gene3D" id="1.10.10.2840">
    <property type="entry name" value="PucR C-terminal helix-turn-helix domain"/>
    <property type="match status" value="1"/>
</dbReference>
<comment type="similarity">
    <text evidence="1">Belongs to the CdaR family.</text>
</comment>
<name>S5VJF7_STRC3</name>
<dbReference type="STRING" id="1214242.B446_08755"/>
<dbReference type="RefSeq" id="WP_020939053.1">
    <property type="nucleotide sequence ID" value="NC_021985.1"/>
</dbReference>
<dbReference type="InterPro" id="IPR025736">
    <property type="entry name" value="PucR_C-HTH_dom"/>
</dbReference>
<protein>
    <submittedName>
        <fullName evidence="4">DNA-binding protein</fullName>
    </submittedName>
</protein>
<keyword evidence="5" id="KW-1185">Reference proteome</keyword>
<dbReference type="AlphaFoldDB" id="S5VJF7"/>
<dbReference type="PATRIC" id="fig|1214242.5.peg.1807"/>
<dbReference type="EMBL" id="CP006259">
    <property type="protein sequence ID" value="AGS68575.1"/>
    <property type="molecule type" value="Genomic_DNA"/>
</dbReference>
<keyword evidence="4" id="KW-0238">DNA-binding</keyword>
<dbReference type="PANTHER" id="PTHR33744">
    <property type="entry name" value="CARBOHYDRATE DIACID REGULATOR"/>
    <property type="match status" value="1"/>
</dbReference>
<dbReference type="Pfam" id="PF13556">
    <property type="entry name" value="HTH_30"/>
    <property type="match status" value="1"/>
</dbReference>
<dbReference type="eggNOG" id="COG2508">
    <property type="taxonomic scope" value="Bacteria"/>
</dbReference>
<evidence type="ECO:0000313" key="5">
    <source>
        <dbReference type="Proteomes" id="UP000015423"/>
    </source>
</evidence>
<dbReference type="GO" id="GO:0003677">
    <property type="term" value="F:DNA binding"/>
    <property type="evidence" value="ECO:0007669"/>
    <property type="project" value="UniProtKB-KW"/>
</dbReference>
<reference evidence="4 5" key="2">
    <citation type="journal article" date="2013" name="J. Biotechnol.">
        <title>Complete genome sequence of the kirromycin producer Streptomyces collinus Tu 365 consisting of a linear chromosome and two linear plasmids.</title>
        <authorList>
            <person name="Ruckert C."/>
            <person name="Szczepanowski R."/>
            <person name="Albersmeier A."/>
            <person name="Goesmann A."/>
            <person name="Iftime D."/>
            <person name="Musiol E.M."/>
            <person name="Blin K."/>
            <person name="Wohlleben W."/>
            <person name="Puhler A."/>
            <person name="Kalinowski J."/>
            <person name="Weber T."/>
        </authorList>
    </citation>
    <scope>NUCLEOTIDE SEQUENCE [LARGE SCALE GENOMIC DNA]</scope>
    <source>
        <strain evidence="5">DSM 40733 / Tue 365</strain>
    </source>
</reference>
<proteinExistence type="inferred from homology"/>
<dbReference type="Pfam" id="PF17853">
    <property type="entry name" value="GGDEF_2"/>
    <property type="match status" value="1"/>
</dbReference>
<gene>
    <name evidence="4" type="ORF">B446_08755</name>
</gene>
<evidence type="ECO:0000259" key="2">
    <source>
        <dbReference type="Pfam" id="PF13556"/>
    </source>
</evidence>
<dbReference type="Proteomes" id="UP000015423">
    <property type="component" value="Chromosome"/>
</dbReference>
<sequence>MTDLREQPEWSRAADSRVTLERLLSVVGPGALELDTAPAGLAVPVGGVGVLDALDPETRHGVLLLAVGVDPGSAQALDVLRRAGAAGATGVVFGPDRPGGAAAALRPAAEQSGTAVLFRTAWCPWDQLVGVLRSGLASAGAPPVPGVPGPALGDLDGLADAVAALVGGSVTIEDTESRVLAHSSTEENVDEMRRLTILGRRVPPWRVAAMREAGLFRALWTTDDVLHRRARGDDPERLVCAVRSGGEVLGSLWVAAIAGRPLAPNAAEALRAASRAAAAHLLHHRTRGGDSRLVEDAARALLEERGSAELLADRMALPAREPCAVLAVGLGDRGPQGAPAEDPTRLYGLLGLHCAGFGHRAVVVPAGGRALVLVGALERDLEAAREQVTKLGGSLAAQLAAATGGRVRVGLGEAVPSLAAAAGSRREAEQALRALQGAADGRSVARVADVADAIGVLQVVEALRDVRLPPGTSVERLAASDAEQGGSLVETLRAYLDHFGDVSAAARSLSLHPNSLRYRLGRITKVSGLDLDSPDARLLAQLQLRLRRRADDDAGPEAGTSGRP</sequence>
<dbReference type="InterPro" id="IPR041522">
    <property type="entry name" value="CdaR_GGDEF"/>
</dbReference>
<accession>S5VJF7</accession>
<dbReference type="InterPro" id="IPR042070">
    <property type="entry name" value="PucR_C-HTH_sf"/>
</dbReference>
<dbReference type="InterPro" id="IPR051448">
    <property type="entry name" value="CdaR-like_regulators"/>
</dbReference>
<feature type="domain" description="CdaR GGDEF-like" evidence="3">
    <location>
        <begin position="309"/>
        <end position="434"/>
    </location>
</feature>
<dbReference type="HOGENOM" id="CLU_017436_7_0_11"/>
<evidence type="ECO:0000259" key="3">
    <source>
        <dbReference type="Pfam" id="PF17853"/>
    </source>
</evidence>